<organism evidence="1 2">
    <name type="scientific">Georhizobium profundi</name>
    <dbReference type="NCBI Taxonomy" id="2341112"/>
    <lineage>
        <taxon>Bacteria</taxon>
        <taxon>Pseudomonadati</taxon>
        <taxon>Pseudomonadota</taxon>
        <taxon>Alphaproteobacteria</taxon>
        <taxon>Hyphomicrobiales</taxon>
        <taxon>Rhizobiaceae</taxon>
        <taxon>Georhizobium</taxon>
    </lineage>
</organism>
<evidence type="ECO:0000313" key="1">
    <source>
        <dbReference type="EMBL" id="AZN70464.1"/>
    </source>
</evidence>
<sequence>MADQKTYSVLLAWSDDDIDQGEFGEVVRAANEEEAEAKARAVMRNGTLRNIVIWTETRWKSRNPVLTMSMKNLTAK</sequence>
<proteinExistence type="predicted"/>
<gene>
    <name evidence="1" type="ORF">D5400_03510</name>
</gene>
<dbReference type="EMBL" id="CP032509">
    <property type="protein sequence ID" value="AZN70464.1"/>
    <property type="molecule type" value="Genomic_DNA"/>
</dbReference>
<dbReference type="RefSeq" id="WP_126007690.1">
    <property type="nucleotide sequence ID" value="NZ_CP032509.1"/>
</dbReference>
<protein>
    <submittedName>
        <fullName evidence="1">Uncharacterized protein</fullName>
    </submittedName>
</protein>
<reference evidence="1 2" key="1">
    <citation type="submission" date="2018-09" db="EMBL/GenBank/DDBJ databases">
        <title>Marinorhizobium profundi gen. nov., sp. nov., isolated from a deep-sea sediment sample from the New Britain Trench and proposal of Marinorhizobiaceae fam. nov. in the order Rhizobiales of the class Alphaproteobacteria.</title>
        <authorList>
            <person name="Cao J."/>
        </authorList>
    </citation>
    <scope>NUCLEOTIDE SEQUENCE [LARGE SCALE GENOMIC DNA]</scope>
    <source>
        <strain evidence="1 2">WS11</strain>
    </source>
</reference>
<evidence type="ECO:0000313" key="2">
    <source>
        <dbReference type="Proteomes" id="UP000268192"/>
    </source>
</evidence>
<dbReference type="Proteomes" id="UP000268192">
    <property type="component" value="Chromosome"/>
</dbReference>
<dbReference type="AlphaFoldDB" id="A0A3Q8XLP1"/>
<dbReference type="KEGG" id="abaw:D5400_03510"/>
<keyword evidence="2" id="KW-1185">Reference proteome</keyword>
<name>A0A3Q8XLP1_9HYPH</name>
<accession>A0A3Q8XLP1</accession>